<feature type="region of interest" description="Disordered" evidence="1">
    <location>
        <begin position="137"/>
        <end position="159"/>
    </location>
</feature>
<comment type="caution">
    <text evidence="2">The sequence shown here is derived from an EMBL/GenBank/DDBJ whole genome shotgun (WGS) entry which is preliminary data.</text>
</comment>
<dbReference type="EMBL" id="ML996224">
    <property type="protein sequence ID" value="KAF2730180.1"/>
    <property type="molecule type" value="Genomic_DNA"/>
</dbReference>
<feature type="region of interest" description="Disordered" evidence="1">
    <location>
        <begin position="1"/>
        <end position="39"/>
    </location>
</feature>
<organism evidence="2 3">
    <name type="scientific">Polyplosphaeria fusca</name>
    <dbReference type="NCBI Taxonomy" id="682080"/>
    <lineage>
        <taxon>Eukaryota</taxon>
        <taxon>Fungi</taxon>
        <taxon>Dikarya</taxon>
        <taxon>Ascomycota</taxon>
        <taxon>Pezizomycotina</taxon>
        <taxon>Dothideomycetes</taxon>
        <taxon>Pleosporomycetidae</taxon>
        <taxon>Pleosporales</taxon>
        <taxon>Tetraplosphaeriaceae</taxon>
        <taxon>Polyplosphaeria</taxon>
    </lineage>
</organism>
<keyword evidence="3" id="KW-1185">Reference proteome</keyword>
<name>A0A9P4QR73_9PLEO</name>
<reference evidence="2" key="1">
    <citation type="journal article" date="2020" name="Stud. Mycol.">
        <title>101 Dothideomycetes genomes: a test case for predicting lifestyles and emergence of pathogens.</title>
        <authorList>
            <person name="Haridas S."/>
            <person name="Albert R."/>
            <person name="Binder M."/>
            <person name="Bloem J."/>
            <person name="Labutti K."/>
            <person name="Salamov A."/>
            <person name="Andreopoulos B."/>
            <person name="Baker S."/>
            <person name="Barry K."/>
            <person name="Bills G."/>
            <person name="Bluhm B."/>
            <person name="Cannon C."/>
            <person name="Castanera R."/>
            <person name="Culley D."/>
            <person name="Daum C."/>
            <person name="Ezra D."/>
            <person name="Gonzalez J."/>
            <person name="Henrissat B."/>
            <person name="Kuo A."/>
            <person name="Liang C."/>
            <person name="Lipzen A."/>
            <person name="Lutzoni F."/>
            <person name="Magnuson J."/>
            <person name="Mondo S."/>
            <person name="Nolan M."/>
            <person name="Ohm R."/>
            <person name="Pangilinan J."/>
            <person name="Park H.-J."/>
            <person name="Ramirez L."/>
            <person name="Alfaro M."/>
            <person name="Sun H."/>
            <person name="Tritt A."/>
            <person name="Yoshinaga Y."/>
            <person name="Zwiers L.-H."/>
            <person name="Turgeon B."/>
            <person name="Goodwin S."/>
            <person name="Spatafora J."/>
            <person name="Crous P."/>
            <person name="Grigoriev I."/>
        </authorList>
    </citation>
    <scope>NUCLEOTIDE SEQUENCE</scope>
    <source>
        <strain evidence="2">CBS 125425</strain>
    </source>
</reference>
<feature type="compositionally biased region" description="Low complexity" evidence="1">
    <location>
        <begin position="68"/>
        <end position="81"/>
    </location>
</feature>
<evidence type="ECO:0000256" key="1">
    <source>
        <dbReference type="SAM" id="MobiDB-lite"/>
    </source>
</evidence>
<evidence type="ECO:0000313" key="3">
    <source>
        <dbReference type="Proteomes" id="UP000799444"/>
    </source>
</evidence>
<proteinExistence type="predicted"/>
<dbReference type="AlphaFoldDB" id="A0A9P4QR73"/>
<feature type="compositionally biased region" description="Basic and acidic residues" evidence="1">
    <location>
        <begin position="1"/>
        <end position="16"/>
    </location>
</feature>
<feature type="region of interest" description="Disordered" evidence="1">
    <location>
        <begin position="66"/>
        <end position="86"/>
    </location>
</feature>
<protein>
    <submittedName>
        <fullName evidence="2">Uncharacterized protein</fullName>
    </submittedName>
</protein>
<evidence type="ECO:0000313" key="2">
    <source>
        <dbReference type="EMBL" id="KAF2730180.1"/>
    </source>
</evidence>
<sequence length="159" mass="17172">MRGADHHHPHAHDRPSRAGPDVVSESGAGRAAETRSADGEEVQRCSRDYGCAHCWSEWWSGVSGPTVAAGRARAGPRCGAGRQREGTLGHVGRARACLKNPGHLTGRLFSSPLSPRRNHSPSVRHFLTAPASCDRPLTGCHRHTPRPRPSSSRLELASW</sequence>
<gene>
    <name evidence="2" type="ORF">EJ04DRAFT_49998</name>
</gene>
<dbReference type="Proteomes" id="UP000799444">
    <property type="component" value="Unassembled WGS sequence"/>
</dbReference>
<accession>A0A9P4QR73</accession>